<dbReference type="PROSITE" id="PS50011">
    <property type="entry name" value="PROTEIN_KINASE_DOM"/>
    <property type="match status" value="1"/>
</dbReference>
<dbReference type="InterPro" id="IPR011009">
    <property type="entry name" value="Kinase-like_dom_sf"/>
</dbReference>
<comment type="caution">
    <text evidence="7">The sequence shown here is derived from an EMBL/GenBank/DDBJ whole genome shotgun (WGS) entry which is preliminary data.</text>
</comment>
<name>A0A0P7BA77_9HYPO</name>
<dbReference type="SUPFAM" id="SSF56112">
    <property type="entry name" value="Protein kinase-like (PK-like)"/>
    <property type="match status" value="1"/>
</dbReference>
<dbReference type="GO" id="GO:0005524">
    <property type="term" value="F:ATP binding"/>
    <property type="evidence" value="ECO:0007669"/>
    <property type="project" value="UniProtKB-KW"/>
</dbReference>
<keyword evidence="8" id="KW-1185">Reference proteome</keyword>
<dbReference type="AlphaFoldDB" id="A0A0P7BA77"/>
<evidence type="ECO:0000313" key="7">
    <source>
        <dbReference type="EMBL" id="KPM39112.1"/>
    </source>
</evidence>
<evidence type="ECO:0000256" key="3">
    <source>
        <dbReference type="ARBA" id="ARBA00022741"/>
    </source>
</evidence>
<keyword evidence="1" id="KW-0723">Serine/threonine-protein kinase</keyword>
<dbReference type="Proteomes" id="UP000050424">
    <property type="component" value="Unassembled WGS sequence"/>
</dbReference>
<evidence type="ECO:0000256" key="5">
    <source>
        <dbReference type="ARBA" id="ARBA00022840"/>
    </source>
</evidence>
<keyword evidence="5" id="KW-0067">ATP-binding</keyword>
<evidence type="ECO:0000259" key="6">
    <source>
        <dbReference type="PROSITE" id="PS50011"/>
    </source>
</evidence>
<proteinExistence type="predicted"/>
<keyword evidence="4" id="KW-0418">Kinase</keyword>
<dbReference type="GO" id="GO:0005634">
    <property type="term" value="C:nucleus"/>
    <property type="evidence" value="ECO:0007669"/>
    <property type="project" value="TreeGrafter"/>
</dbReference>
<keyword evidence="2" id="KW-0808">Transferase</keyword>
<dbReference type="PANTHER" id="PTHR45646:SF11">
    <property type="entry name" value="SERINE_THREONINE-PROTEIN KINASE DOA"/>
    <property type="match status" value="1"/>
</dbReference>
<dbReference type="SMART" id="SM00220">
    <property type="entry name" value="S_TKc"/>
    <property type="match status" value="1"/>
</dbReference>
<reference evidence="7 8" key="1">
    <citation type="submission" date="2015-09" db="EMBL/GenBank/DDBJ databases">
        <title>Draft genome of a European isolate of the apple canker pathogen Neonectria ditissima.</title>
        <authorList>
            <person name="Gomez-Cortecero A."/>
            <person name="Harrison R.J."/>
            <person name="Armitage A.D."/>
        </authorList>
    </citation>
    <scope>NUCLEOTIDE SEQUENCE [LARGE SCALE GENOMIC DNA]</scope>
    <source>
        <strain evidence="7 8">R09/05</strain>
    </source>
</reference>
<dbReference type="InterPro" id="IPR051175">
    <property type="entry name" value="CLK_kinases"/>
</dbReference>
<evidence type="ECO:0000256" key="4">
    <source>
        <dbReference type="ARBA" id="ARBA00022777"/>
    </source>
</evidence>
<keyword evidence="3" id="KW-0547">Nucleotide-binding</keyword>
<organism evidence="7 8">
    <name type="scientific">Neonectria ditissima</name>
    <dbReference type="NCBI Taxonomy" id="78410"/>
    <lineage>
        <taxon>Eukaryota</taxon>
        <taxon>Fungi</taxon>
        <taxon>Dikarya</taxon>
        <taxon>Ascomycota</taxon>
        <taxon>Pezizomycotina</taxon>
        <taxon>Sordariomycetes</taxon>
        <taxon>Hypocreomycetidae</taxon>
        <taxon>Hypocreales</taxon>
        <taxon>Nectriaceae</taxon>
        <taxon>Neonectria</taxon>
    </lineage>
</organism>
<dbReference type="GO" id="GO:0004674">
    <property type="term" value="F:protein serine/threonine kinase activity"/>
    <property type="evidence" value="ECO:0007669"/>
    <property type="project" value="UniProtKB-KW"/>
</dbReference>
<feature type="domain" description="Protein kinase" evidence="6">
    <location>
        <begin position="66"/>
        <end position="423"/>
    </location>
</feature>
<gene>
    <name evidence="7" type="ORF">AK830_g7469</name>
</gene>
<dbReference type="EMBL" id="LKCW01000116">
    <property type="protein sequence ID" value="KPM39112.1"/>
    <property type="molecule type" value="Genomic_DNA"/>
</dbReference>
<dbReference type="Gene3D" id="1.10.510.10">
    <property type="entry name" value="Transferase(Phosphotransferase) domain 1"/>
    <property type="match status" value="1"/>
</dbReference>
<dbReference type="Gene3D" id="3.30.200.20">
    <property type="entry name" value="Phosphorylase Kinase, domain 1"/>
    <property type="match status" value="1"/>
</dbReference>
<evidence type="ECO:0000256" key="2">
    <source>
        <dbReference type="ARBA" id="ARBA00022679"/>
    </source>
</evidence>
<dbReference type="OrthoDB" id="5979581at2759"/>
<evidence type="ECO:0000256" key="1">
    <source>
        <dbReference type="ARBA" id="ARBA00022527"/>
    </source>
</evidence>
<accession>A0A0P7BA77</accession>
<dbReference type="PANTHER" id="PTHR45646">
    <property type="entry name" value="SERINE/THREONINE-PROTEIN KINASE DOA-RELATED"/>
    <property type="match status" value="1"/>
</dbReference>
<dbReference type="GO" id="GO:0043484">
    <property type="term" value="P:regulation of RNA splicing"/>
    <property type="evidence" value="ECO:0007669"/>
    <property type="project" value="TreeGrafter"/>
</dbReference>
<sequence length="423" mass="47590">MSMLAKLRHLRQKFNGRKSRPIRLSHSNSAALAQAKDELIEEEELPGNRMKHFYPTNPKQVLDGRFKTVTKLGFGAGSAVWLAENLKYDKDVQSLLPRYVSVKIGTLDANVLRELITSKHVANANRSHEGLAFLRTPVDDFQLEGPEGNSHLSGLRTNERNPPQIPAQVPKPEIASPALQVLHLLQVRQHREPAFPYIKDDNIMVTIENDSILEDFIAIQRQHDSSKHTRKETGHVVHVSQDDFGPLRGSRLLPQLGDFDLAFPGLAGQQGHLSAIQPHCYRAPEVLLGVPWSYSADIWNLGLLMWNLLENVGLFGRPTGEDGEYDAHVHLAQMITLLGPPPRDVVNREHLYRKHRLKSPVLNQSGKACCNMNKFWGGPFFDDDVSFLGRKHDQKRPIVWGPEASRHGNDVEWQGQGSVLGLR</sequence>
<protein>
    <recommendedName>
        <fullName evidence="6">Protein kinase domain-containing protein</fullName>
    </recommendedName>
</protein>
<dbReference type="InterPro" id="IPR000719">
    <property type="entry name" value="Prot_kinase_dom"/>
</dbReference>
<evidence type="ECO:0000313" key="8">
    <source>
        <dbReference type="Proteomes" id="UP000050424"/>
    </source>
</evidence>